<protein>
    <submittedName>
        <fullName evidence="1">Uncharacterized protein</fullName>
    </submittedName>
</protein>
<dbReference type="AlphaFoldDB" id="A0A7W7XDG0"/>
<proteinExistence type="predicted"/>
<evidence type="ECO:0000313" key="2">
    <source>
        <dbReference type="Proteomes" id="UP000582643"/>
    </source>
</evidence>
<evidence type="ECO:0000313" key="1">
    <source>
        <dbReference type="EMBL" id="MBB4984155.1"/>
    </source>
</evidence>
<dbReference type="RefSeq" id="WP_184931800.1">
    <property type="nucleotide sequence ID" value="NZ_JACHJY010000007.1"/>
</dbReference>
<accession>A0A7W7XDG0</accession>
<keyword evidence="2" id="KW-1185">Reference proteome</keyword>
<organism evidence="1 2">
    <name type="scientific">Streptomyces nymphaeiformis</name>
    <dbReference type="NCBI Taxonomy" id="2663842"/>
    <lineage>
        <taxon>Bacteria</taxon>
        <taxon>Bacillati</taxon>
        <taxon>Actinomycetota</taxon>
        <taxon>Actinomycetes</taxon>
        <taxon>Kitasatosporales</taxon>
        <taxon>Streptomycetaceae</taxon>
        <taxon>Streptomyces</taxon>
    </lineage>
</organism>
<comment type="caution">
    <text evidence="1">The sequence shown here is derived from an EMBL/GenBank/DDBJ whole genome shotgun (WGS) entry which is preliminary data.</text>
</comment>
<reference evidence="1 2" key="1">
    <citation type="submission" date="2020-08" db="EMBL/GenBank/DDBJ databases">
        <title>Genomic Encyclopedia of Type Strains, Phase III (KMG-III): the genomes of soil and plant-associated and newly described type strains.</title>
        <authorList>
            <person name="Whitman W."/>
        </authorList>
    </citation>
    <scope>NUCLEOTIDE SEQUENCE [LARGE SCALE GENOMIC DNA]</scope>
    <source>
        <strain evidence="1 2">SFB5A</strain>
    </source>
</reference>
<gene>
    <name evidence="1" type="ORF">GGE06_005101</name>
</gene>
<name>A0A7W7XDG0_9ACTN</name>
<sequence>MGQNMLYRGKHWEVAVVRAQTRRILCRCGLDGELCDECVLAGAPDELLVVALKVVNAEALMQGLVMLASSMVVAVVETDIDVAMAVLDREALMFAAGQEAELDALRRLRDEGVARPRSYLGH</sequence>
<dbReference type="Proteomes" id="UP000582643">
    <property type="component" value="Unassembled WGS sequence"/>
</dbReference>
<dbReference type="EMBL" id="JACHJY010000007">
    <property type="protein sequence ID" value="MBB4984155.1"/>
    <property type="molecule type" value="Genomic_DNA"/>
</dbReference>